<evidence type="ECO:0000259" key="2">
    <source>
        <dbReference type="PROSITE" id="PS50186"/>
    </source>
</evidence>
<accession>A0A4Y7JY01</accession>
<dbReference type="Gene3D" id="1.10.10.10">
    <property type="entry name" value="Winged helix-like DNA-binding domain superfamily/Winged helix DNA-binding domain"/>
    <property type="match status" value="1"/>
</dbReference>
<dbReference type="PROSITE" id="PS50186">
    <property type="entry name" value="DEP"/>
    <property type="match status" value="1"/>
</dbReference>
<dbReference type="PANTHER" id="PTHR46361:SF3">
    <property type="entry name" value="ELECTRON CARRIER_ PROTEIN DISULFIDE OXIDOREDUCTASE"/>
    <property type="match status" value="1"/>
</dbReference>
<feature type="compositionally biased region" description="Basic and acidic residues" evidence="1">
    <location>
        <begin position="171"/>
        <end position="193"/>
    </location>
</feature>
<dbReference type="AlphaFoldDB" id="A0A4Y7JY01"/>
<dbReference type="InterPro" id="IPR036388">
    <property type="entry name" value="WH-like_DNA-bd_sf"/>
</dbReference>
<dbReference type="InterPro" id="IPR006869">
    <property type="entry name" value="DUF547"/>
</dbReference>
<proteinExistence type="predicted"/>
<sequence>MEKEDSIEKKVIDSAAAEKVDLDTINLQAENHNELLDKIESLYIDNEDPKLIHEEVNGESGSHEIQNVGSENQDEMSRSMEKAYEEEQEPVFDGTEIPGVETTRTSSTSSLDLDSEAQGSAWPEKAVALGKIVKDKSVVAVSNVFRRLSGSKDEETQNVPDGEGKDDDSNDSSKEEEDKKTGNEPKEASKNPLERFGWNPLAMIKRDLSMQGNVEQGEDNSVESPVPPPSMKGRILLYTRLGCLESKDVRLYLQAKNLRYVEINIDVYPSRKLELEKLTGSSAVPKVFFNEVSVGGLAELKAMDEGGSLDEKIKELISEEPSSEAPLPPLSGEDDVSCSGTVDEQATIVKKMKETISVKDRFYKMRRFTNCFLGSEAVDFLSEDQYMERKEAIEFGQQLAKKYFFRHVLDENIFEDGNHLYRFLDHDPIVSSQCYNITKGISDVKPKPVIEIASRLRFLSFAMFEAYTSEDRKHVDYRSIHRSEEFARYLRVVEELQRVELQDLPREEKLAFFINLHNMMAIHAILLWGYPSGAMERRKMLGDFKYVVGGYTYSLSAIQNGILRCNQRPPYNITKPFGGKDPRSKVALPYLEPLIHFTLVCGTRSGPALRCYSPGNIDKELMEAARNFLRNGGLIFDPATKTAYVSIILKWFSVDFGKNEGEVVKHAANYLEPEKSEELLELVAINQLKVTYQPYDWGLNC</sequence>
<evidence type="ECO:0000256" key="1">
    <source>
        <dbReference type="SAM" id="MobiDB-lite"/>
    </source>
</evidence>
<dbReference type="InterPro" id="IPR002109">
    <property type="entry name" value="Glutaredoxin"/>
</dbReference>
<dbReference type="InterPro" id="IPR036390">
    <property type="entry name" value="WH_DNA-bd_sf"/>
</dbReference>
<feature type="domain" description="DEP" evidence="2">
    <location>
        <begin position="352"/>
        <end position="425"/>
    </location>
</feature>
<dbReference type="Proteomes" id="UP000316621">
    <property type="component" value="Chromosome 6"/>
</dbReference>
<dbReference type="Gene3D" id="3.40.30.10">
    <property type="entry name" value="Glutaredoxin"/>
    <property type="match status" value="1"/>
</dbReference>
<dbReference type="InterPro" id="IPR036249">
    <property type="entry name" value="Thioredoxin-like_sf"/>
</dbReference>
<dbReference type="OrthoDB" id="418495at2759"/>
<dbReference type="PANTHER" id="PTHR46361">
    <property type="entry name" value="ELECTRON CARRIER/ PROTEIN DISULFIDE OXIDOREDUCTASE"/>
    <property type="match status" value="1"/>
</dbReference>
<dbReference type="STRING" id="3469.A0A4Y7JY01"/>
<dbReference type="CDD" id="cd04371">
    <property type="entry name" value="DEP"/>
    <property type="match status" value="1"/>
</dbReference>
<dbReference type="GO" id="GO:0035556">
    <property type="term" value="P:intracellular signal transduction"/>
    <property type="evidence" value="ECO:0007669"/>
    <property type="project" value="InterPro"/>
</dbReference>
<feature type="region of interest" description="Disordered" evidence="1">
    <location>
        <begin position="150"/>
        <end position="194"/>
    </location>
</feature>
<dbReference type="Pfam" id="PF00610">
    <property type="entry name" value="DEP"/>
    <property type="match status" value="1"/>
</dbReference>
<reference evidence="3 4" key="1">
    <citation type="journal article" date="2018" name="Science">
        <title>The opium poppy genome and morphinan production.</title>
        <authorList>
            <person name="Guo L."/>
            <person name="Winzer T."/>
            <person name="Yang X."/>
            <person name="Li Y."/>
            <person name="Ning Z."/>
            <person name="He Z."/>
            <person name="Teodor R."/>
            <person name="Lu Y."/>
            <person name="Bowser T.A."/>
            <person name="Graham I.A."/>
            <person name="Ye K."/>
        </authorList>
    </citation>
    <scope>NUCLEOTIDE SEQUENCE [LARGE SCALE GENOMIC DNA]</scope>
    <source>
        <strain evidence="4">cv. HN1</strain>
        <tissue evidence="3">Leaves</tissue>
    </source>
</reference>
<dbReference type="SUPFAM" id="SSF46785">
    <property type="entry name" value="Winged helix' DNA-binding domain"/>
    <property type="match status" value="1"/>
</dbReference>
<dbReference type="SUPFAM" id="SSF52833">
    <property type="entry name" value="Thioredoxin-like"/>
    <property type="match status" value="1"/>
</dbReference>
<evidence type="ECO:0000313" key="3">
    <source>
        <dbReference type="EMBL" id="RZC64658.1"/>
    </source>
</evidence>
<feature type="compositionally biased region" description="Polar residues" evidence="1">
    <location>
        <begin position="59"/>
        <end position="71"/>
    </location>
</feature>
<dbReference type="OMA" id="IVVSQCH"/>
<feature type="compositionally biased region" description="Basic and acidic residues" evidence="1">
    <location>
        <begin position="75"/>
        <end position="85"/>
    </location>
</feature>
<organism evidence="3 4">
    <name type="scientific">Papaver somniferum</name>
    <name type="common">Opium poppy</name>
    <dbReference type="NCBI Taxonomy" id="3469"/>
    <lineage>
        <taxon>Eukaryota</taxon>
        <taxon>Viridiplantae</taxon>
        <taxon>Streptophyta</taxon>
        <taxon>Embryophyta</taxon>
        <taxon>Tracheophyta</taxon>
        <taxon>Spermatophyta</taxon>
        <taxon>Magnoliopsida</taxon>
        <taxon>Ranunculales</taxon>
        <taxon>Papaveraceae</taxon>
        <taxon>Papaveroideae</taxon>
        <taxon>Papaver</taxon>
    </lineage>
</organism>
<name>A0A4Y7JY01_PAPSO</name>
<feature type="region of interest" description="Disordered" evidence="1">
    <location>
        <begin position="57"/>
        <end position="121"/>
    </location>
</feature>
<dbReference type="PROSITE" id="PS51354">
    <property type="entry name" value="GLUTAREDOXIN_2"/>
    <property type="match status" value="1"/>
</dbReference>
<dbReference type="Pfam" id="PF00462">
    <property type="entry name" value="Glutaredoxin"/>
    <property type="match status" value="1"/>
</dbReference>
<protein>
    <recommendedName>
        <fullName evidence="2">DEP domain-containing protein</fullName>
    </recommendedName>
</protein>
<dbReference type="Pfam" id="PF04784">
    <property type="entry name" value="DUF547"/>
    <property type="match status" value="1"/>
</dbReference>
<dbReference type="InterPro" id="IPR000591">
    <property type="entry name" value="DEP_dom"/>
</dbReference>
<gene>
    <name evidence="3" type="ORF">C5167_008350</name>
</gene>
<dbReference type="EMBL" id="CM010720">
    <property type="protein sequence ID" value="RZC64658.1"/>
    <property type="molecule type" value="Genomic_DNA"/>
</dbReference>
<dbReference type="SMART" id="SM00049">
    <property type="entry name" value="DEP"/>
    <property type="match status" value="1"/>
</dbReference>
<dbReference type="Gramene" id="RZC64658">
    <property type="protein sequence ID" value="RZC64658"/>
    <property type="gene ID" value="C5167_008350"/>
</dbReference>
<keyword evidence="4" id="KW-1185">Reference proteome</keyword>
<evidence type="ECO:0000313" key="4">
    <source>
        <dbReference type="Proteomes" id="UP000316621"/>
    </source>
</evidence>